<dbReference type="Gene3D" id="2.30.110.10">
    <property type="entry name" value="Electron Transport, Fmn-binding Protein, Chain A"/>
    <property type="match status" value="1"/>
</dbReference>
<dbReference type="SUPFAM" id="SSF50475">
    <property type="entry name" value="FMN-binding split barrel"/>
    <property type="match status" value="1"/>
</dbReference>
<dbReference type="SMART" id="SM00903">
    <property type="entry name" value="Flavin_Reduct"/>
    <property type="match status" value="1"/>
</dbReference>
<feature type="domain" description="Flavin reductase like" evidence="2">
    <location>
        <begin position="17"/>
        <end position="166"/>
    </location>
</feature>
<organism evidence="3 4">
    <name type="scientific">Thermocrispum agreste</name>
    <dbReference type="NCBI Taxonomy" id="37925"/>
    <lineage>
        <taxon>Bacteria</taxon>
        <taxon>Bacillati</taxon>
        <taxon>Actinomycetota</taxon>
        <taxon>Actinomycetes</taxon>
        <taxon>Pseudonocardiales</taxon>
        <taxon>Pseudonocardiaceae</taxon>
        <taxon>Thermocrispum</taxon>
    </lineage>
</organism>
<reference evidence="3 4" key="1">
    <citation type="journal article" date="2021" name="BMC Genomics">
        <title>Genome-resolved metagenome and metatranscriptome analyses of thermophilic composting reveal key bacterial players and their metabolic interactions.</title>
        <authorList>
            <person name="Braga L.P.P."/>
            <person name="Pereira R.V."/>
            <person name="Martins L.F."/>
            <person name="Moura L.M.S."/>
            <person name="Sanchez F.B."/>
            <person name="Patane J.S.L."/>
            <person name="da Silva A.M."/>
            <person name="Setubal J.C."/>
        </authorList>
    </citation>
    <scope>NUCLEOTIDE SEQUENCE [LARGE SCALE GENOMIC DNA]</scope>
    <source>
        <strain evidence="3">ZC4RG45</strain>
    </source>
</reference>
<dbReference type="PANTHER" id="PTHR30466">
    <property type="entry name" value="FLAVIN REDUCTASE"/>
    <property type="match status" value="1"/>
</dbReference>
<dbReference type="EMBL" id="QGUI02000020">
    <property type="protein sequence ID" value="MFO7191230.1"/>
    <property type="molecule type" value="Genomic_DNA"/>
</dbReference>
<dbReference type="EC" id="1.-.-.-" evidence="3"/>
<dbReference type="GO" id="GO:0016646">
    <property type="term" value="F:oxidoreductase activity, acting on the CH-NH group of donors, NAD or NADP as acceptor"/>
    <property type="evidence" value="ECO:0007669"/>
    <property type="project" value="UniProtKB-ARBA"/>
</dbReference>
<accession>A0ABD6FAZ7</accession>
<dbReference type="InterPro" id="IPR050268">
    <property type="entry name" value="NADH-dep_flavin_reductase"/>
</dbReference>
<evidence type="ECO:0000256" key="1">
    <source>
        <dbReference type="ARBA" id="ARBA00023002"/>
    </source>
</evidence>
<dbReference type="Proteomes" id="UP000249324">
    <property type="component" value="Unassembled WGS sequence"/>
</dbReference>
<evidence type="ECO:0000259" key="2">
    <source>
        <dbReference type="SMART" id="SM00903"/>
    </source>
</evidence>
<dbReference type="InterPro" id="IPR012349">
    <property type="entry name" value="Split_barrel_FMN-bd"/>
</dbReference>
<dbReference type="InterPro" id="IPR002563">
    <property type="entry name" value="Flavin_Rdtase-like_dom"/>
</dbReference>
<dbReference type="AlphaFoldDB" id="A0ABD6FAZ7"/>
<protein>
    <submittedName>
        <fullName evidence="3">Flavin reductase family protein</fullName>
        <ecNumber evidence="3">1.-.-.-</ecNumber>
    </submittedName>
</protein>
<comment type="caution">
    <text evidence="3">The sequence shown here is derived from an EMBL/GenBank/DDBJ whole genome shotgun (WGS) entry which is preliminary data.</text>
</comment>
<proteinExistence type="predicted"/>
<name>A0ABD6FAZ7_9PSEU</name>
<evidence type="ECO:0000313" key="3">
    <source>
        <dbReference type="EMBL" id="MFO7191230.1"/>
    </source>
</evidence>
<keyword evidence="1 3" id="KW-0560">Oxidoreductase</keyword>
<evidence type="ECO:0000313" key="4">
    <source>
        <dbReference type="Proteomes" id="UP000249324"/>
    </source>
</evidence>
<sequence>MTLQTVSVDANGFRAALGNFASSVNVITMTDDDGRPLGMTATAFSSVSIDPLLILVCINRSTRTYQHIAARRVFGVNILGAVARDISDYCARAGADKNLDPRWLVQHSQWRAPALGGALAFLDCEVEQDIPAGTHAVLIGAVRGIGLNPAASAHEPLVYFQGEYRPLLNRMRYPKPDDLPVLLADHFS</sequence>
<gene>
    <name evidence="3" type="ORF">DIU77_003180</name>
</gene>
<dbReference type="Pfam" id="PF01613">
    <property type="entry name" value="Flavin_Reduct"/>
    <property type="match status" value="1"/>
</dbReference>
<dbReference type="PANTHER" id="PTHR30466:SF1">
    <property type="entry name" value="FMN REDUCTASE (NADH) RUTF"/>
    <property type="match status" value="1"/>
</dbReference>